<keyword evidence="1" id="KW-1133">Transmembrane helix</keyword>
<dbReference type="EMBL" id="CM031809">
    <property type="protein sequence ID" value="KAG6669048.1"/>
    <property type="molecule type" value="Genomic_DNA"/>
</dbReference>
<feature type="signal peptide" evidence="2">
    <location>
        <begin position="1"/>
        <end position="17"/>
    </location>
</feature>
<gene>
    <name evidence="3" type="ORF">CIPAW_01G215900</name>
</gene>
<reference evidence="3" key="1">
    <citation type="submission" date="2020-12" db="EMBL/GenBank/DDBJ databases">
        <title>WGS assembly of Carya illinoinensis cv. Pawnee.</title>
        <authorList>
            <person name="Platts A."/>
            <person name="Shu S."/>
            <person name="Wright S."/>
            <person name="Barry K."/>
            <person name="Edger P."/>
            <person name="Pires J.C."/>
            <person name="Schmutz J."/>
        </authorList>
    </citation>
    <scope>NUCLEOTIDE SEQUENCE</scope>
    <source>
        <tissue evidence="3">Leaf</tissue>
    </source>
</reference>
<feature type="transmembrane region" description="Helical" evidence="1">
    <location>
        <begin position="83"/>
        <end position="99"/>
    </location>
</feature>
<organism evidence="3 4">
    <name type="scientific">Carya illinoinensis</name>
    <name type="common">Pecan</name>
    <dbReference type="NCBI Taxonomy" id="32201"/>
    <lineage>
        <taxon>Eukaryota</taxon>
        <taxon>Viridiplantae</taxon>
        <taxon>Streptophyta</taxon>
        <taxon>Embryophyta</taxon>
        <taxon>Tracheophyta</taxon>
        <taxon>Spermatophyta</taxon>
        <taxon>Magnoliopsida</taxon>
        <taxon>eudicotyledons</taxon>
        <taxon>Gunneridae</taxon>
        <taxon>Pentapetalae</taxon>
        <taxon>rosids</taxon>
        <taxon>fabids</taxon>
        <taxon>Fagales</taxon>
        <taxon>Juglandaceae</taxon>
        <taxon>Carya</taxon>
    </lineage>
</organism>
<keyword evidence="2" id="KW-0732">Signal</keyword>
<sequence>MNVSLLGFLILRGVSEGLFTESRLREGRGRNSVRFRVSTKTTCRLTIYAVPFSKSVRGPGAYVSWIMISLPLVYILFTTRPTWLYFICLFLLLFGQVEIQNHKEIHFSFVSTELDTVPSEPEPFPPHPKATFNGDEIRRVTIADER</sequence>
<feature type="chain" id="PRO_5035798747" evidence="2">
    <location>
        <begin position="18"/>
        <end position="146"/>
    </location>
</feature>
<evidence type="ECO:0000256" key="2">
    <source>
        <dbReference type="SAM" id="SignalP"/>
    </source>
</evidence>
<name>A0A8T1RQM6_CARIL</name>
<evidence type="ECO:0000256" key="1">
    <source>
        <dbReference type="SAM" id="Phobius"/>
    </source>
</evidence>
<accession>A0A8T1RQM6</accession>
<evidence type="ECO:0000313" key="4">
    <source>
        <dbReference type="Proteomes" id="UP000811609"/>
    </source>
</evidence>
<keyword evidence="1" id="KW-0812">Transmembrane</keyword>
<proteinExistence type="predicted"/>
<evidence type="ECO:0000313" key="3">
    <source>
        <dbReference type="EMBL" id="KAG6669048.1"/>
    </source>
</evidence>
<keyword evidence="4" id="KW-1185">Reference proteome</keyword>
<comment type="caution">
    <text evidence="3">The sequence shown here is derived from an EMBL/GenBank/DDBJ whole genome shotgun (WGS) entry which is preliminary data.</text>
</comment>
<protein>
    <submittedName>
        <fullName evidence="3">Uncharacterized protein</fullName>
    </submittedName>
</protein>
<keyword evidence="1" id="KW-0472">Membrane</keyword>
<dbReference type="AlphaFoldDB" id="A0A8T1RQM6"/>
<dbReference type="Proteomes" id="UP000811609">
    <property type="component" value="Chromosome 1"/>
</dbReference>